<gene>
    <name evidence="2" type="ORF">J2S74_003499</name>
</gene>
<dbReference type="InterPro" id="IPR024399">
    <property type="entry name" value="DUF2628"/>
</dbReference>
<feature type="transmembrane region" description="Helical" evidence="1">
    <location>
        <begin position="44"/>
        <end position="61"/>
    </location>
</feature>
<dbReference type="Proteomes" id="UP001230005">
    <property type="component" value="Unassembled WGS sequence"/>
</dbReference>
<keyword evidence="1" id="KW-0472">Membrane</keyword>
<dbReference type="EMBL" id="JAUSUG010000014">
    <property type="protein sequence ID" value="MDQ0256100.1"/>
    <property type="molecule type" value="Genomic_DNA"/>
</dbReference>
<feature type="transmembrane region" description="Helical" evidence="1">
    <location>
        <begin position="68"/>
        <end position="91"/>
    </location>
</feature>
<keyword evidence="1" id="KW-0812">Transmembrane</keyword>
<reference evidence="2 3" key="1">
    <citation type="submission" date="2023-07" db="EMBL/GenBank/DDBJ databases">
        <title>Genomic Encyclopedia of Type Strains, Phase IV (KMG-IV): sequencing the most valuable type-strain genomes for metagenomic binning, comparative biology and taxonomic classification.</title>
        <authorList>
            <person name="Goeker M."/>
        </authorList>
    </citation>
    <scope>NUCLEOTIDE SEQUENCE [LARGE SCALE GENOMIC DNA]</scope>
    <source>
        <strain evidence="2 3">DSM 9768</strain>
    </source>
</reference>
<name>A0ABT9ZYQ5_9BACI</name>
<evidence type="ECO:0000313" key="3">
    <source>
        <dbReference type="Proteomes" id="UP001230005"/>
    </source>
</evidence>
<organism evidence="2 3">
    <name type="scientific">Evansella vedderi</name>
    <dbReference type="NCBI Taxonomy" id="38282"/>
    <lineage>
        <taxon>Bacteria</taxon>
        <taxon>Bacillati</taxon>
        <taxon>Bacillota</taxon>
        <taxon>Bacilli</taxon>
        <taxon>Bacillales</taxon>
        <taxon>Bacillaceae</taxon>
        <taxon>Evansella</taxon>
    </lineage>
</organism>
<feature type="transmembrane region" description="Helical" evidence="1">
    <location>
        <begin position="97"/>
        <end position="116"/>
    </location>
</feature>
<keyword evidence="3" id="KW-1185">Reference proteome</keyword>
<evidence type="ECO:0000256" key="1">
    <source>
        <dbReference type="SAM" id="Phobius"/>
    </source>
</evidence>
<evidence type="ECO:0000313" key="2">
    <source>
        <dbReference type="EMBL" id="MDQ0256100.1"/>
    </source>
</evidence>
<comment type="caution">
    <text evidence="2">The sequence shown here is derived from an EMBL/GenBank/DDBJ whole genome shotgun (WGS) entry which is preliminary data.</text>
</comment>
<sequence>MNAYDFSKRLNNDSNFKQQVLNKVNENTSYYVENWKKSNNPFKFSGWNWATFLFTPFWLSYRHMYGAVLIYFLLLFVAISVSMLFPLLIYYTPITEVGYFLWITLAPFFLSVFFGLKGNAFYAKYIVRLLEKEKEENSTNVPLFYRTGRSWISAIVAPVFLFVFLSIPLFWIDSYVKTSTLPYGTYVFLEDVGPPQSVLDALYRNQAIFEKYSSTIHLLYYAAEPVSNRPFQIVVHYQEEGSGEWIELRERTFTFFSSNSIEIDILDAEDPLTQVGNYRVDIFIGEELVDYKLFELTL</sequence>
<evidence type="ECO:0008006" key="4">
    <source>
        <dbReference type="Google" id="ProtNLM"/>
    </source>
</evidence>
<keyword evidence="1" id="KW-1133">Transmembrane helix</keyword>
<proteinExistence type="predicted"/>
<dbReference type="RefSeq" id="WP_307327711.1">
    <property type="nucleotide sequence ID" value="NZ_JAUSUG010000014.1"/>
</dbReference>
<dbReference type="Pfam" id="PF10947">
    <property type="entry name" value="DUF2628"/>
    <property type="match status" value="1"/>
</dbReference>
<protein>
    <recommendedName>
        <fullName evidence="4">DUF2628 domain-containing protein</fullName>
    </recommendedName>
</protein>
<feature type="transmembrane region" description="Helical" evidence="1">
    <location>
        <begin position="151"/>
        <end position="172"/>
    </location>
</feature>
<accession>A0ABT9ZYQ5</accession>